<reference evidence="1 3" key="1">
    <citation type="journal article" date="2014" name="BMC Genomics">
        <title>Genome sequence of Anopheles sinensis provides insight into genetics basis of mosquito competence for malaria parasites.</title>
        <authorList>
            <person name="Zhou D."/>
            <person name="Zhang D."/>
            <person name="Ding G."/>
            <person name="Shi L."/>
            <person name="Hou Q."/>
            <person name="Ye Y."/>
            <person name="Xu Y."/>
            <person name="Zhou H."/>
            <person name="Xiong C."/>
            <person name="Li S."/>
            <person name="Yu J."/>
            <person name="Hong S."/>
            <person name="Yu X."/>
            <person name="Zou P."/>
            <person name="Chen C."/>
            <person name="Chang X."/>
            <person name="Wang W."/>
            <person name="Lv Y."/>
            <person name="Sun Y."/>
            <person name="Ma L."/>
            <person name="Shen B."/>
            <person name="Zhu C."/>
        </authorList>
    </citation>
    <scope>NUCLEOTIDE SEQUENCE [LARGE SCALE GENOMIC DNA]</scope>
</reference>
<protein>
    <submittedName>
        <fullName evidence="1 2">Uncharacterized protein</fullName>
    </submittedName>
</protein>
<dbReference type="Proteomes" id="UP000030765">
    <property type="component" value="Unassembled WGS sequence"/>
</dbReference>
<reference evidence="2" key="2">
    <citation type="submission" date="2020-05" db="UniProtKB">
        <authorList>
            <consortium name="EnsemblMetazoa"/>
        </authorList>
    </citation>
    <scope>IDENTIFICATION</scope>
</reference>
<gene>
    <name evidence="1" type="ORF">ZHAS_00015422</name>
</gene>
<name>A0A084WB78_ANOSI</name>
<organism evidence="1">
    <name type="scientific">Anopheles sinensis</name>
    <name type="common">Mosquito</name>
    <dbReference type="NCBI Taxonomy" id="74873"/>
    <lineage>
        <taxon>Eukaryota</taxon>
        <taxon>Metazoa</taxon>
        <taxon>Ecdysozoa</taxon>
        <taxon>Arthropoda</taxon>
        <taxon>Hexapoda</taxon>
        <taxon>Insecta</taxon>
        <taxon>Pterygota</taxon>
        <taxon>Neoptera</taxon>
        <taxon>Endopterygota</taxon>
        <taxon>Diptera</taxon>
        <taxon>Nematocera</taxon>
        <taxon>Culicoidea</taxon>
        <taxon>Culicidae</taxon>
        <taxon>Anophelinae</taxon>
        <taxon>Anopheles</taxon>
    </lineage>
</organism>
<proteinExistence type="predicted"/>
<sequence>MNGEKRFGALISLAENPDTNTFPAAVATADSNYHNAPGWHTAIEAPRVGESSKLAAQESQTRRRLVLEAASATTATHVTMATALLCTR</sequence>
<dbReference type="VEuPathDB" id="VectorBase:ASIC015422"/>
<dbReference type="EnsemblMetazoa" id="ASIC015422-RA">
    <property type="protein sequence ID" value="ASIC015422-PA"/>
    <property type="gene ID" value="ASIC015422"/>
</dbReference>
<evidence type="ECO:0000313" key="1">
    <source>
        <dbReference type="EMBL" id="KFB47472.1"/>
    </source>
</evidence>
<evidence type="ECO:0000313" key="2">
    <source>
        <dbReference type="EnsemblMetazoa" id="ASIC015422-PA"/>
    </source>
</evidence>
<keyword evidence="3" id="KW-1185">Reference proteome</keyword>
<dbReference type="EMBL" id="KE525331">
    <property type="protein sequence ID" value="KFB47472.1"/>
    <property type="molecule type" value="Genomic_DNA"/>
</dbReference>
<dbReference type="EMBL" id="ATLV01022316">
    <property type="status" value="NOT_ANNOTATED_CDS"/>
    <property type="molecule type" value="Genomic_DNA"/>
</dbReference>
<evidence type="ECO:0000313" key="3">
    <source>
        <dbReference type="Proteomes" id="UP000030765"/>
    </source>
</evidence>
<accession>A0A084WB78</accession>
<dbReference type="AlphaFoldDB" id="A0A084WB78"/>